<protein>
    <submittedName>
        <fullName evidence="2">Uncharacterized protein</fullName>
    </submittedName>
</protein>
<sequence>MSCRASGRVPGVHRRSYSRTAHEWYWACAVRLDPCFEQRRPNPHAVSVADQAQSRLVGRRYPVLHTQCAGITRVQSVGFRPSRSTRGANPEAALAPRAFLAPSCEGAVRERRLEFSDSVDAAGTGPSPAPICPRTNAPCGRRPRSPWPRPRPYSLFDGIYYSDNRSNSRANTCNKPRLLEGMHLLDKRSTRALPVAAMIHDNSTDRTAIVPATHHSNFCPINFRCWTLGWAGRSALGVHRSSRPFCRRCAPGLNWPGRASGAVTLKKLECSKQAYALYTLAWDNIIGFRSYYGGQRCWRQTEATAGGRHGRPVGLVGVLRGRLMACMACPCYAVGRLQKHADDGLWGDRVPLRAFISTGLYAFGVETAVLSGEWRVLELLLRLTLGAARPGHVRPCTARRYRWGGRGRCPCRNFSLPPTPLR</sequence>
<dbReference type="EMBL" id="JBANQN010001197">
    <property type="protein sequence ID" value="KAK6768297.1"/>
    <property type="molecule type" value="Genomic_DNA"/>
</dbReference>
<comment type="caution">
    <text evidence="2">The sequence shown here is derived from an EMBL/GenBank/DDBJ whole genome shotgun (WGS) entry which is preliminary data.</text>
</comment>
<proteinExistence type="predicted"/>
<dbReference type="PANTHER" id="PTHR34410:SF2">
    <property type="entry name" value="RRNA INTRON-ENCODED HOMING ENDONUCLEASE"/>
    <property type="match status" value="1"/>
</dbReference>
<organism evidence="2 3">
    <name type="scientific">Solanum bulbocastanum</name>
    <name type="common">Wild potato</name>
    <dbReference type="NCBI Taxonomy" id="147425"/>
    <lineage>
        <taxon>Eukaryota</taxon>
        <taxon>Viridiplantae</taxon>
        <taxon>Streptophyta</taxon>
        <taxon>Embryophyta</taxon>
        <taxon>Tracheophyta</taxon>
        <taxon>Spermatophyta</taxon>
        <taxon>Magnoliopsida</taxon>
        <taxon>eudicotyledons</taxon>
        <taxon>Gunneridae</taxon>
        <taxon>Pentapetalae</taxon>
        <taxon>asterids</taxon>
        <taxon>lamiids</taxon>
        <taxon>Solanales</taxon>
        <taxon>Solanaceae</taxon>
        <taxon>Solanoideae</taxon>
        <taxon>Solaneae</taxon>
        <taxon>Solanum</taxon>
    </lineage>
</organism>
<dbReference type="AlphaFoldDB" id="A0AAN8XUE5"/>
<reference evidence="2 3" key="1">
    <citation type="submission" date="2024-02" db="EMBL/GenBank/DDBJ databases">
        <title>de novo genome assembly of Solanum bulbocastanum strain 11H21.</title>
        <authorList>
            <person name="Hosaka A.J."/>
        </authorList>
    </citation>
    <scope>NUCLEOTIDE SEQUENCE [LARGE SCALE GENOMIC DNA]</scope>
    <source>
        <tissue evidence="2">Young leaves</tissue>
    </source>
</reference>
<keyword evidence="3" id="KW-1185">Reference proteome</keyword>
<gene>
    <name evidence="2" type="ORF">RDI58_034464</name>
</gene>
<accession>A0AAN8XUE5</accession>
<evidence type="ECO:0000256" key="1">
    <source>
        <dbReference type="SAM" id="MobiDB-lite"/>
    </source>
</evidence>
<evidence type="ECO:0000313" key="2">
    <source>
        <dbReference type="EMBL" id="KAK6768297.1"/>
    </source>
</evidence>
<name>A0AAN8XUE5_SOLBU</name>
<feature type="region of interest" description="Disordered" evidence="1">
    <location>
        <begin position="119"/>
        <end position="146"/>
    </location>
</feature>
<dbReference type="PANTHER" id="PTHR34410">
    <property type="entry name" value="INTRON-ENCODED HOMING ENDONUCLEASE, PUTATIVE-RELATED"/>
    <property type="match status" value="1"/>
</dbReference>
<dbReference type="Proteomes" id="UP001371456">
    <property type="component" value="Unassembled WGS sequence"/>
</dbReference>
<evidence type="ECO:0000313" key="3">
    <source>
        <dbReference type="Proteomes" id="UP001371456"/>
    </source>
</evidence>